<protein>
    <submittedName>
        <fullName evidence="1">Uncharacterized protein</fullName>
    </submittedName>
</protein>
<reference evidence="1" key="2">
    <citation type="journal article" date="2015" name="Data Brief">
        <title>Shoot transcriptome of the giant reed, Arundo donax.</title>
        <authorList>
            <person name="Barrero R.A."/>
            <person name="Guerrero F.D."/>
            <person name="Moolhuijzen P."/>
            <person name="Goolsby J.A."/>
            <person name="Tidwell J."/>
            <person name="Bellgard S.E."/>
            <person name="Bellgard M.I."/>
        </authorList>
    </citation>
    <scope>NUCLEOTIDE SEQUENCE</scope>
    <source>
        <tissue evidence="1">Shoot tissue taken approximately 20 cm above the soil surface</tissue>
    </source>
</reference>
<organism evidence="1">
    <name type="scientific">Arundo donax</name>
    <name type="common">Giant reed</name>
    <name type="synonym">Donax arundinaceus</name>
    <dbReference type="NCBI Taxonomy" id="35708"/>
    <lineage>
        <taxon>Eukaryota</taxon>
        <taxon>Viridiplantae</taxon>
        <taxon>Streptophyta</taxon>
        <taxon>Embryophyta</taxon>
        <taxon>Tracheophyta</taxon>
        <taxon>Spermatophyta</taxon>
        <taxon>Magnoliopsida</taxon>
        <taxon>Liliopsida</taxon>
        <taxon>Poales</taxon>
        <taxon>Poaceae</taxon>
        <taxon>PACMAD clade</taxon>
        <taxon>Arundinoideae</taxon>
        <taxon>Arundineae</taxon>
        <taxon>Arundo</taxon>
    </lineage>
</organism>
<proteinExistence type="predicted"/>
<dbReference type="AlphaFoldDB" id="A0A0A9HAP0"/>
<name>A0A0A9HAP0_ARUDO</name>
<evidence type="ECO:0000313" key="1">
    <source>
        <dbReference type="EMBL" id="JAE33817.1"/>
    </source>
</evidence>
<sequence>MQPPNLYQEVSVLGGSNDPITAFYTKSYSAKLTSTRSTHTQLAVHASNHSYTAEQG</sequence>
<accession>A0A0A9HAP0</accession>
<reference evidence="1" key="1">
    <citation type="submission" date="2014-09" db="EMBL/GenBank/DDBJ databases">
        <authorList>
            <person name="Magalhaes I.L.F."/>
            <person name="Oliveira U."/>
            <person name="Santos F.R."/>
            <person name="Vidigal T.H.D.A."/>
            <person name="Brescovit A.D."/>
            <person name="Santos A.J."/>
        </authorList>
    </citation>
    <scope>NUCLEOTIDE SEQUENCE</scope>
    <source>
        <tissue evidence="1">Shoot tissue taken approximately 20 cm above the soil surface</tissue>
    </source>
</reference>
<dbReference type="EMBL" id="GBRH01164079">
    <property type="protein sequence ID" value="JAE33817.1"/>
    <property type="molecule type" value="Transcribed_RNA"/>
</dbReference>